<dbReference type="GO" id="GO:0016757">
    <property type="term" value="F:glycosyltransferase activity"/>
    <property type="evidence" value="ECO:0007669"/>
    <property type="project" value="UniProtKB-KW"/>
</dbReference>
<dbReference type="EC" id="2.4.-.-" evidence="2"/>
<evidence type="ECO:0000313" key="2">
    <source>
        <dbReference type="EMBL" id="WHI61228.1"/>
    </source>
</evidence>
<organism evidence="2 3">
    <name type="scientific">Mammaliicoccus lentus</name>
    <name type="common">Staphylococcus lentus</name>
    <dbReference type="NCBI Taxonomy" id="42858"/>
    <lineage>
        <taxon>Bacteria</taxon>
        <taxon>Bacillati</taxon>
        <taxon>Bacillota</taxon>
        <taxon>Bacilli</taxon>
        <taxon>Bacillales</taxon>
        <taxon>Staphylococcaceae</taxon>
        <taxon>Mammaliicoccus</taxon>
    </lineage>
</organism>
<gene>
    <name evidence="2" type="ORF">PYH69_06250</name>
</gene>
<dbReference type="SUPFAM" id="SSF53448">
    <property type="entry name" value="Nucleotide-diphospho-sugar transferases"/>
    <property type="match status" value="1"/>
</dbReference>
<sequence length="843" mass="98701">MNETIKFDKGISIIIPIHEGMTYIEGLIKNLNNLIVKEAKFEVIFVLNGVFEEIYQYLIHHVDHMNFKHLILISDETGASKARNLGMQYVKYSHTTFLDVDDFISSNYIEESFQLLKEDTILVTQIHDMLNDGSIVKNNPVNLPLIKYKETGYSLFNIHAILGITTCKFIPSHYLEAVYFNPALLSGEDTVFYCYLYAKFNPKIEVINLDKEVVYYRLLNENSVSRGKFSYDFNIAQRLDVLDTLDKLLESNLHSRVKKFISTKYNAQTGFISKFLKVYPEYKNEVVNLLNMKNYNHLNEYFVNIGMAKELVIAYCFPPFIDNSGILMAKRISNNDKIVDIFSNDMTSKREKDFKLKSICIDKIDQHKVSKSSVSFSDFGLISQFVDEAFSFYLNNKEKYETLYSSVLFPSSYFSSLFIKLNNPNIKWVAEFSDPLLYDIKSKERYSSIEVYNMLLESLKLEEDFQPFLPYVDESLFNLAELIGFAFADELLFTNEYQLEYMTSRFSNNLQNFIKSKSKIDRYPIPNNDLYYKTDYYYPMNEKAVQIGYFGNFYETRSLNLFLDMVDELLSQTDLIIQFHIFTNIKYLSHDELERINDYSNVYLNDTVSYLDCLNLTTKMDILIILDAKTKEYKNTHLYLPSKLSDYLGANKAILAMVEENSLLSQQNHNNLYKINYSDIYDEKLNNVFHSITKNLNKKIETIDKLNQNITIEVDELNLIYSLDLEVSRKKSQYIFKPKLPITSHKNFSLKLENTTNSVKYFKIKTLYKDPQSLLNIISNVKKYNEISINSFNEEETIEIRPNETITFELKYNKDYDKDSFKKAGTVIIKTIQNQNYSSIEVF</sequence>
<dbReference type="Pfam" id="PF00535">
    <property type="entry name" value="Glycos_transf_2"/>
    <property type="match status" value="1"/>
</dbReference>
<keyword evidence="2" id="KW-0328">Glycosyltransferase</keyword>
<dbReference type="EMBL" id="CP118848">
    <property type="protein sequence ID" value="WHI61228.1"/>
    <property type="molecule type" value="Genomic_DNA"/>
</dbReference>
<dbReference type="AlphaFoldDB" id="A0AAX3W7F6"/>
<keyword evidence="2" id="KW-0808">Transferase</keyword>
<dbReference type="InterPro" id="IPR001173">
    <property type="entry name" value="Glyco_trans_2-like"/>
</dbReference>
<evidence type="ECO:0000259" key="1">
    <source>
        <dbReference type="Pfam" id="PF00535"/>
    </source>
</evidence>
<dbReference type="Gene3D" id="3.90.550.10">
    <property type="entry name" value="Spore Coat Polysaccharide Biosynthesis Protein SpsA, Chain A"/>
    <property type="match status" value="1"/>
</dbReference>
<evidence type="ECO:0000313" key="3">
    <source>
        <dbReference type="Proteomes" id="UP001223261"/>
    </source>
</evidence>
<dbReference type="InterPro" id="IPR029044">
    <property type="entry name" value="Nucleotide-diphossugar_trans"/>
</dbReference>
<proteinExistence type="predicted"/>
<protein>
    <submittedName>
        <fullName evidence="2">Glycosyltransferase</fullName>
        <ecNumber evidence="2">2.4.-.-</ecNumber>
    </submittedName>
</protein>
<name>A0AAX3W7F6_MAMLE</name>
<reference evidence="2" key="1">
    <citation type="journal article" date="2023" name="Antibiotics">
        <title>Prevalence and Molecular Characterization of Methicillin-Resistant Staphylococci (MRS) and Mammaliicocci (MRM) in Dromedary Camels from Algeria: First Detection of SCCmec-mecC Hybrid in Methicillin-Resistant Mammaliicoccus lentus.</title>
        <authorList>
            <person name="Belhout C."/>
            <person name="Boyen F."/>
            <person name="Vereecke N."/>
            <person name="Theuns S."/>
            <person name="Taibi N."/>
            <person name="Stegger M."/>
            <person name="de la Fe-Rodriguez P.Y."/>
            <person name="Bouayad L."/>
            <person name="Elgroud R."/>
            <person name="Butaye P."/>
        </authorList>
    </citation>
    <scope>NUCLEOTIDE SEQUENCE</scope>
    <source>
        <strain evidence="2">7048</strain>
    </source>
</reference>
<dbReference type="CDD" id="cd00761">
    <property type="entry name" value="Glyco_tranf_GTA_type"/>
    <property type="match status" value="1"/>
</dbReference>
<accession>A0AAX3W7F6</accession>
<dbReference type="Proteomes" id="UP001223261">
    <property type="component" value="Chromosome"/>
</dbReference>
<dbReference type="RefSeq" id="WP_282862871.1">
    <property type="nucleotide sequence ID" value="NZ_CP118848.1"/>
</dbReference>
<feature type="domain" description="Glycosyltransferase 2-like" evidence="1">
    <location>
        <begin position="12"/>
        <end position="138"/>
    </location>
</feature>